<organism evidence="3 4">
    <name type="scientific">Metabacillus rhizolycopersici</name>
    <dbReference type="NCBI Taxonomy" id="2875709"/>
    <lineage>
        <taxon>Bacteria</taxon>
        <taxon>Bacillati</taxon>
        <taxon>Bacillota</taxon>
        <taxon>Bacilli</taxon>
        <taxon>Bacillales</taxon>
        <taxon>Bacillaceae</taxon>
        <taxon>Metabacillus</taxon>
    </lineage>
</organism>
<evidence type="ECO:0000256" key="1">
    <source>
        <dbReference type="ARBA" id="ARBA00043985"/>
    </source>
</evidence>
<dbReference type="EMBL" id="JAIQUM010000006">
    <property type="protein sequence ID" value="MBZ5749529.1"/>
    <property type="molecule type" value="Genomic_DNA"/>
</dbReference>
<feature type="coiled-coil region" evidence="2">
    <location>
        <begin position="101"/>
        <end position="135"/>
    </location>
</feature>
<dbReference type="PANTHER" id="PTHR31088">
    <property type="entry name" value="MEMBRANE-ASSOCIATED PROTEIN VIPP1, CHLOROPLASTIC"/>
    <property type="match status" value="1"/>
</dbReference>
<evidence type="ECO:0000313" key="3">
    <source>
        <dbReference type="EMBL" id="MBZ5749529.1"/>
    </source>
</evidence>
<sequence>MSILQRFKAIMSSNLHDLLDKTKNNEKTIDQYVRTIQLDLGKVKSEKATMIAEEQRAKRALDECKAEMNKMEKYAMKSIESGNEENARKFLEKKAVLGANASTLEVKYNEATINMDQMRQMHNKLIADLRELEARGNMIKAKASMTKIQEKMNEINGPSIGNYSISNFGKMEEEVDRAFEEANAKAELNKNPLDNIKDLSVKYDECTVDDELAALKEQLKKNE</sequence>
<protein>
    <submittedName>
        <fullName evidence="3">PspA/IM30 family protein</fullName>
    </submittedName>
</protein>
<proteinExistence type="inferred from homology"/>
<keyword evidence="4" id="KW-1185">Reference proteome</keyword>
<keyword evidence="2" id="KW-0175">Coiled coil</keyword>
<reference evidence="3" key="1">
    <citation type="submission" date="2024-05" db="EMBL/GenBank/DDBJ databases">
        <title>Metabacillus sp. nov., isolated from the rhizosphere soil of tomato plants.</title>
        <authorList>
            <person name="Ma R."/>
        </authorList>
    </citation>
    <scope>NUCLEOTIDE SEQUENCE</scope>
    <source>
        <strain evidence="3">DBTR6</strain>
    </source>
</reference>
<dbReference type="Pfam" id="PF04012">
    <property type="entry name" value="PspA_IM30"/>
    <property type="match status" value="1"/>
</dbReference>
<dbReference type="RefSeq" id="WP_224137310.1">
    <property type="nucleotide sequence ID" value="NZ_JAIQUM010000006.1"/>
</dbReference>
<dbReference type="InterPro" id="IPR007157">
    <property type="entry name" value="PspA_VIPP1"/>
</dbReference>
<comment type="caution">
    <text evidence="3">The sequence shown here is derived from an EMBL/GenBank/DDBJ whole genome shotgun (WGS) entry which is preliminary data.</text>
</comment>
<evidence type="ECO:0000256" key="2">
    <source>
        <dbReference type="SAM" id="Coils"/>
    </source>
</evidence>
<accession>A0ABS7UNQ6</accession>
<dbReference type="PANTHER" id="PTHR31088:SF6">
    <property type="entry name" value="PHAGE SHOCK PROTEIN A"/>
    <property type="match status" value="1"/>
</dbReference>
<comment type="similarity">
    <text evidence="1">Belongs to the PspA/Vipp/IM30 family.</text>
</comment>
<dbReference type="Proteomes" id="UP001165287">
    <property type="component" value="Unassembled WGS sequence"/>
</dbReference>
<gene>
    <name evidence="3" type="ORF">K9V48_04535</name>
</gene>
<name>A0ABS7UNQ6_9BACI</name>
<evidence type="ECO:0000313" key="4">
    <source>
        <dbReference type="Proteomes" id="UP001165287"/>
    </source>
</evidence>